<organism evidence="1 2">
    <name type="scientific">Croceibacterium selenioxidans</name>
    <dbReference type="NCBI Taxonomy" id="2838833"/>
    <lineage>
        <taxon>Bacteria</taxon>
        <taxon>Pseudomonadati</taxon>
        <taxon>Pseudomonadota</taxon>
        <taxon>Alphaproteobacteria</taxon>
        <taxon>Sphingomonadales</taxon>
        <taxon>Erythrobacteraceae</taxon>
        <taxon>Croceibacterium</taxon>
    </lineage>
</organism>
<evidence type="ECO:0008006" key="3">
    <source>
        <dbReference type="Google" id="ProtNLM"/>
    </source>
</evidence>
<evidence type="ECO:0000313" key="2">
    <source>
        <dbReference type="Proteomes" id="UP000811255"/>
    </source>
</evidence>
<dbReference type="RefSeq" id="WP_214537218.1">
    <property type="nucleotide sequence ID" value="NZ_JAHFVK010000002.1"/>
</dbReference>
<evidence type="ECO:0000313" key="1">
    <source>
        <dbReference type="EMBL" id="MBT2135515.1"/>
    </source>
</evidence>
<proteinExistence type="predicted"/>
<comment type="caution">
    <text evidence="1">The sequence shown here is derived from an EMBL/GenBank/DDBJ whole genome shotgun (WGS) entry which is preliminary data.</text>
</comment>
<protein>
    <recommendedName>
        <fullName evidence="3">Antibiotic biosynthesis monooxygenase</fullName>
    </recommendedName>
</protein>
<keyword evidence="2" id="KW-1185">Reference proteome</keyword>
<dbReference type="Proteomes" id="UP000811255">
    <property type="component" value="Unassembled WGS sequence"/>
</dbReference>
<accession>A0ABS5W6Y2</accession>
<name>A0ABS5W6Y2_9SPHN</name>
<reference evidence="1 2" key="1">
    <citation type="submission" date="2021-05" db="EMBL/GenBank/DDBJ databases">
        <title>Croceibacterium sp. LX-88 genome sequence.</title>
        <authorList>
            <person name="Luo X."/>
        </authorList>
    </citation>
    <scope>NUCLEOTIDE SEQUENCE [LARGE SCALE GENOMIC DNA]</scope>
    <source>
        <strain evidence="1 2">LX-88</strain>
    </source>
</reference>
<sequence length="99" mass="11538">MIARRWHGRVPNSLAAEYLRLMQEVALPDYRSTQGNRGAWCLNRVEGDVTHVEMLTFWDDFAAIKRFAGEDVSVAKYYDFDDAFLLEKEPGVLHFEVRE</sequence>
<gene>
    <name evidence="1" type="ORF">KK137_14350</name>
</gene>
<dbReference type="EMBL" id="JAHFVK010000002">
    <property type="protein sequence ID" value="MBT2135515.1"/>
    <property type="molecule type" value="Genomic_DNA"/>
</dbReference>